<keyword evidence="4" id="KW-1185">Reference proteome</keyword>
<dbReference type="KEGG" id="tgr:Tgr7_2731"/>
<dbReference type="HOGENOM" id="CLU_102912_1_0_6"/>
<dbReference type="EMBL" id="CP001339">
    <property type="protein sequence ID" value="ACL73806.1"/>
    <property type="molecule type" value="Genomic_DNA"/>
</dbReference>
<evidence type="ECO:0000259" key="2">
    <source>
        <dbReference type="Pfam" id="PF09835"/>
    </source>
</evidence>
<sequence length="176" mass="19093">MLDAVRIRWRAMRRRGHVWLRSHPRAHALLHSTGSLHGSPEAIARGVAVGLLIGLTPTVGIQTVLMIALCVLVAGNFPAAFAISWVSNPLTLAPMVWAFHELGEVLLSPWASLLARGDVWYLRGAGDDILCTAAGSLAVAIPAAIAGYFIAHVLSQRWHSRRLRRLRSQGSIDSDV</sequence>
<reference evidence="3 4" key="1">
    <citation type="journal article" date="2011" name="Stand. Genomic Sci.">
        <title>Complete genome sequence of 'Thioalkalivibrio sulfidophilus' HL-EbGr7.</title>
        <authorList>
            <person name="Muyzer G."/>
            <person name="Sorokin D.Y."/>
            <person name="Mavromatis K."/>
            <person name="Lapidus A."/>
            <person name="Clum A."/>
            <person name="Ivanova N."/>
            <person name="Pati A."/>
            <person name="d'Haeseleer P."/>
            <person name="Woyke T."/>
            <person name="Kyrpides N.C."/>
        </authorList>
    </citation>
    <scope>NUCLEOTIDE SEQUENCE [LARGE SCALE GENOMIC DNA]</scope>
    <source>
        <strain evidence="3 4">HL-EbGR7</strain>
    </source>
</reference>
<evidence type="ECO:0000313" key="3">
    <source>
        <dbReference type="EMBL" id="ACL73806.1"/>
    </source>
</evidence>
<feature type="transmembrane region" description="Helical" evidence="1">
    <location>
        <begin position="60"/>
        <end position="83"/>
    </location>
</feature>
<keyword evidence="1" id="KW-0472">Membrane</keyword>
<dbReference type="eggNOG" id="COG3216">
    <property type="taxonomic scope" value="Bacteria"/>
</dbReference>
<dbReference type="PANTHER" id="PTHR40547:SF1">
    <property type="entry name" value="SLL0298 PROTEIN"/>
    <property type="match status" value="1"/>
</dbReference>
<name>B8GMZ1_THISH</name>
<feature type="transmembrane region" description="Helical" evidence="1">
    <location>
        <begin position="133"/>
        <end position="155"/>
    </location>
</feature>
<protein>
    <recommendedName>
        <fullName evidence="2">DUF2062 domain-containing protein</fullName>
    </recommendedName>
</protein>
<organism evidence="3 4">
    <name type="scientific">Thioalkalivibrio sulfidiphilus (strain HL-EbGR7)</name>
    <dbReference type="NCBI Taxonomy" id="396588"/>
    <lineage>
        <taxon>Bacteria</taxon>
        <taxon>Pseudomonadati</taxon>
        <taxon>Pseudomonadota</taxon>
        <taxon>Gammaproteobacteria</taxon>
        <taxon>Chromatiales</taxon>
        <taxon>Ectothiorhodospiraceae</taxon>
        <taxon>Thioalkalivibrio</taxon>
    </lineage>
</organism>
<accession>B8GMZ1</accession>
<keyword evidence="1" id="KW-1133">Transmembrane helix</keyword>
<proteinExistence type="predicted"/>
<evidence type="ECO:0000313" key="4">
    <source>
        <dbReference type="Proteomes" id="UP000002383"/>
    </source>
</evidence>
<gene>
    <name evidence="3" type="ordered locus">Tgr7_2731</name>
</gene>
<dbReference type="Pfam" id="PF09835">
    <property type="entry name" value="DUF2062"/>
    <property type="match status" value="1"/>
</dbReference>
<dbReference type="STRING" id="396588.Tgr7_2731"/>
<feature type="domain" description="DUF2062" evidence="2">
    <location>
        <begin position="27"/>
        <end position="163"/>
    </location>
</feature>
<dbReference type="AlphaFoldDB" id="B8GMZ1"/>
<dbReference type="OrthoDB" id="9794343at2"/>
<dbReference type="Proteomes" id="UP000002383">
    <property type="component" value="Chromosome"/>
</dbReference>
<evidence type="ECO:0000256" key="1">
    <source>
        <dbReference type="SAM" id="Phobius"/>
    </source>
</evidence>
<keyword evidence="1" id="KW-0812">Transmembrane</keyword>
<dbReference type="RefSeq" id="WP_012639281.1">
    <property type="nucleotide sequence ID" value="NC_011901.1"/>
</dbReference>
<dbReference type="InterPro" id="IPR018639">
    <property type="entry name" value="DUF2062"/>
</dbReference>
<dbReference type="PANTHER" id="PTHR40547">
    <property type="entry name" value="SLL0298 PROTEIN"/>
    <property type="match status" value="1"/>
</dbReference>